<keyword evidence="2" id="KW-0521">NADP</keyword>
<dbReference type="Pfam" id="PF01872">
    <property type="entry name" value="RibD_C"/>
    <property type="match status" value="1"/>
</dbReference>
<dbReference type="GO" id="GO:0004146">
    <property type="term" value="F:dihydrofolate reductase activity"/>
    <property type="evidence" value="ECO:0007669"/>
    <property type="project" value="InterPro"/>
</dbReference>
<evidence type="ECO:0000256" key="3">
    <source>
        <dbReference type="ARBA" id="ARBA00023002"/>
    </source>
</evidence>
<dbReference type="GO" id="GO:0009231">
    <property type="term" value="P:riboflavin biosynthetic process"/>
    <property type="evidence" value="ECO:0007669"/>
    <property type="project" value="InterPro"/>
</dbReference>
<comment type="caution">
    <text evidence="5">The sequence shown here is derived from an EMBL/GenBank/DDBJ whole genome shotgun (WGS) entry which is preliminary data.</text>
</comment>
<evidence type="ECO:0000256" key="2">
    <source>
        <dbReference type="ARBA" id="ARBA00022857"/>
    </source>
</evidence>
<dbReference type="GO" id="GO:0046654">
    <property type="term" value="P:tetrahydrofolate biosynthetic process"/>
    <property type="evidence" value="ECO:0007669"/>
    <property type="project" value="InterPro"/>
</dbReference>
<dbReference type="GO" id="GO:0008703">
    <property type="term" value="F:5-amino-6-(5-phosphoribosylamino)uracil reductase activity"/>
    <property type="evidence" value="ECO:0007669"/>
    <property type="project" value="InterPro"/>
</dbReference>
<dbReference type="InterPro" id="IPR050765">
    <property type="entry name" value="Riboflavin_Biosynth_HTPR"/>
</dbReference>
<accession>A0A2M6W6U4</accession>
<dbReference type="PROSITE" id="PS51330">
    <property type="entry name" value="DHFR_2"/>
    <property type="match status" value="1"/>
</dbReference>
<dbReference type="PANTHER" id="PTHR38011:SF7">
    <property type="entry name" value="2,5-DIAMINO-6-RIBOSYLAMINO-4(3H)-PYRIMIDINONE 5'-PHOSPHATE REDUCTASE"/>
    <property type="match status" value="1"/>
</dbReference>
<feature type="domain" description="DHFR" evidence="4">
    <location>
        <begin position="2"/>
        <end position="169"/>
    </location>
</feature>
<evidence type="ECO:0000313" key="5">
    <source>
        <dbReference type="EMBL" id="PIT88493.1"/>
    </source>
</evidence>
<dbReference type="PANTHER" id="PTHR38011">
    <property type="entry name" value="DIHYDROFOLATE REDUCTASE FAMILY PROTEIN (AFU_ORTHOLOGUE AFUA_8G06820)"/>
    <property type="match status" value="1"/>
</dbReference>
<comment type="pathway">
    <text evidence="1">Cofactor biosynthesis; riboflavin biosynthesis.</text>
</comment>
<keyword evidence="3" id="KW-0560">Oxidoreductase</keyword>
<organism evidence="5 6">
    <name type="scientific">Candidatus Magasanikbacteria bacterium CG10_big_fil_rev_8_21_14_0_10_36_32</name>
    <dbReference type="NCBI Taxonomy" id="1974646"/>
    <lineage>
        <taxon>Bacteria</taxon>
        <taxon>Candidatus Magasanikiibacteriota</taxon>
    </lineage>
</organism>
<dbReference type="InterPro" id="IPR001796">
    <property type="entry name" value="DHFR_dom"/>
</dbReference>
<dbReference type="Proteomes" id="UP000231426">
    <property type="component" value="Unassembled WGS sequence"/>
</dbReference>
<proteinExistence type="predicted"/>
<evidence type="ECO:0000256" key="1">
    <source>
        <dbReference type="ARBA" id="ARBA00005104"/>
    </source>
</evidence>
<dbReference type="Gene3D" id="3.40.430.10">
    <property type="entry name" value="Dihydrofolate Reductase, subunit A"/>
    <property type="match status" value="1"/>
</dbReference>
<evidence type="ECO:0000259" key="4">
    <source>
        <dbReference type="PROSITE" id="PS51330"/>
    </source>
</evidence>
<dbReference type="SUPFAM" id="SSF53597">
    <property type="entry name" value="Dihydrofolate reductase-like"/>
    <property type="match status" value="1"/>
</dbReference>
<dbReference type="AlphaFoldDB" id="A0A2M6W6U4"/>
<protein>
    <submittedName>
        <fullName evidence="5">Dihydrofolate reductase</fullName>
    </submittedName>
</protein>
<reference evidence="6" key="1">
    <citation type="submission" date="2017-09" db="EMBL/GenBank/DDBJ databases">
        <title>Depth-based differentiation of microbial function through sediment-hosted aquifers and enrichment of novel symbionts in the deep terrestrial subsurface.</title>
        <authorList>
            <person name="Probst A.J."/>
            <person name="Ladd B."/>
            <person name="Jarett J.K."/>
            <person name="Geller-Mcgrath D.E."/>
            <person name="Sieber C.M.K."/>
            <person name="Emerson J.B."/>
            <person name="Anantharaman K."/>
            <person name="Thomas B.C."/>
            <person name="Malmstrom R."/>
            <person name="Stieglmeier M."/>
            <person name="Klingl A."/>
            <person name="Woyke T."/>
            <person name="Ryan C.M."/>
            <person name="Banfield J.F."/>
        </authorList>
    </citation>
    <scope>NUCLEOTIDE SEQUENCE [LARGE SCALE GENOMIC DNA]</scope>
</reference>
<dbReference type="InterPro" id="IPR002734">
    <property type="entry name" value="RibDG_C"/>
</dbReference>
<dbReference type="EMBL" id="PFBV01000003">
    <property type="protein sequence ID" value="PIT88493.1"/>
    <property type="molecule type" value="Genomic_DNA"/>
</dbReference>
<dbReference type="InterPro" id="IPR024072">
    <property type="entry name" value="DHFR-like_dom_sf"/>
</dbReference>
<evidence type="ECO:0000313" key="6">
    <source>
        <dbReference type="Proteomes" id="UP000231426"/>
    </source>
</evidence>
<gene>
    <name evidence="5" type="ORF">COU29_01780</name>
</gene>
<sequence>MKTILLMAITADGKIGKHSKHLADWTSKADKKIFVAETKKAGVIVMGQTTFDTIGKPLPNRLNVVMNLNPDKTKNILEQLEFTNSPPKKLLDELSERGFETVILGGGATINGLFLDAELIDEIWLTVEPKIFGSGLSLFNNVDVNLSLELISLEKIDTNVLQIRYRVIK</sequence>
<name>A0A2M6W6U4_9BACT</name>